<protein>
    <submittedName>
        <fullName evidence="2">Uncharacterized protein</fullName>
    </submittedName>
</protein>
<dbReference type="AlphaFoldDB" id="F0R9M5"/>
<dbReference type="KEGG" id="cly:Celly_1533"/>
<evidence type="ECO:0000256" key="1">
    <source>
        <dbReference type="SAM" id="Phobius"/>
    </source>
</evidence>
<reference evidence="2 3" key="1">
    <citation type="journal article" date="2011" name="Stand. Genomic Sci.">
        <title>Complete genome sequence of Cellulophaga lytica type strain (LIM- 21).</title>
        <authorList>
            <person name="Pati A."/>
            <person name="Abt B."/>
            <person name="Teshima H."/>
            <person name="Nolan M."/>
            <person name="Lapidus A."/>
            <person name="Lucas S."/>
            <person name="Hammon N."/>
            <person name="Deshpande S."/>
            <person name="Cheng J.F."/>
            <person name="Tapia R."/>
            <person name="Han C."/>
            <person name="Goodwin L."/>
            <person name="Pitluck S."/>
            <person name="Liolios K."/>
            <person name="Pagani I."/>
            <person name="Mavromatis K."/>
            <person name="Ovchinikova G."/>
            <person name="Chen A."/>
            <person name="Palaniappan K."/>
            <person name="Land M."/>
            <person name="Hauser L."/>
            <person name="Jeffries C.D."/>
            <person name="Detter J.C."/>
            <person name="Brambilla E.M."/>
            <person name="Kannan K.P."/>
            <person name="Rohde M."/>
            <person name="Spring S."/>
            <person name="Goker M."/>
            <person name="Woyke T."/>
            <person name="Bristow J."/>
            <person name="Eisen J.A."/>
            <person name="Markowitz V."/>
            <person name="Hugenholtz P."/>
            <person name="Kyrpides N.C."/>
            <person name="Klenk H.P."/>
            <person name="Ivanova N."/>
        </authorList>
    </citation>
    <scope>NUCLEOTIDE SEQUENCE [LARGE SCALE GENOMIC DNA]</scope>
    <source>
        <strain evidence="3">ATCC 23178 / DSM 7489 / JCM 8516 / NBRC 14961 / NCIMB 1423 / VKM B-1433 / Cy l20</strain>
    </source>
</reference>
<keyword evidence="3" id="KW-1185">Reference proteome</keyword>
<feature type="transmembrane region" description="Helical" evidence="1">
    <location>
        <begin position="12"/>
        <end position="30"/>
    </location>
</feature>
<dbReference type="EMBL" id="CP002534">
    <property type="protein sequence ID" value="ADY29357.1"/>
    <property type="molecule type" value="Genomic_DNA"/>
</dbReference>
<keyword evidence="1" id="KW-0472">Membrane</keyword>
<dbReference type="Proteomes" id="UP000007487">
    <property type="component" value="Chromosome"/>
</dbReference>
<feature type="transmembrane region" description="Helical" evidence="1">
    <location>
        <begin position="36"/>
        <end position="56"/>
    </location>
</feature>
<keyword evidence="1" id="KW-0812">Transmembrane</keyword>
<accession>F0R9M5</accession>
<evidence type="ECO:0000313" key="2">
    <source>
        <dbReference type="EMBL" id="ADY29357.1"/>
    </source>
</evidence>
<gene>
    <name evidence="2" type="ordered locus">Celly_1533</name>
</gene>
<organism evidence="2 3">
    <name type="scientific">Cellulophaga lytica (strain ATCC 23178 / DSM 7489 / JCM 8516 / NBRC 14961 / NCIMB 1423 / VKM B-1433 / Cy l20)</name>
    <dbReference type="NCBI Taxonomy" id="867900"/>
    <lineage>
        <taxon>Bacteria</taxon>
        <taxon>Pseudomonadati</taxon>
        <taxon>Bacteroidota</taxon>
        <taxon>Flavobacteriia</taxon>
        <taxon>Flavobacteriales</taxon>
        <taxon>Flavobacteriaceae</taxon>
        <taxon>Cellulophaga</taxon>
    </lineage>
</organism>
<keyword evidence="1" id="KW-1133">Transmembrane helix</keyword>
<proteinExistence type="predicted"/>
<sequence length="64" mass="7789">MNYKNLLKYSLTILLLISLIEKLYVWIYIYVLEESIYFHFIILEILAILFLIFLAIKNKKLKPH</sequence>
<evidence type="ECO:0000313" key="3">
    <source>
        <dbReference type="Proteomes" id="UP000007487"/>
    </source>
</evidence>
<name>F0R9M5_CELLC</name>
<dbReference type="HOGENOM" id="CLU_2859496_0_0_10"/>